<organism evidence="1 2">
    <name type="scientific">Flavobacterium nitrogenifigens</name>
    <dbReference type="NCBI Taxonomy" id="1617283"/>
    <lineage>
        <taxon>Bacteria</taxon>
        <taxon>Pseudomonadati</taxon>
        <taxon>Bacteroidota</taxon>
        <taxon>Flavobacteriia</taxon>
        <taxon>Flavobacteriales</taxon>
        <taxon>Flavobacteriaceae</taxon>
        <taxon>Flavobacterium</taxon>
    </lineage>
</organism>
<keyword evidence="2" id="KW-1185">Reference proteome</keyword>
<evidence type="ECO:0000313" key="1">
    <source>
        <dbReference type="EMBL" id="SMO41409.1"/>
    </source>
</evidence>
<dbReference type="Proteomes" id="UP000319267">
    <property type="component" value="Unassembled WGS sequence"/>
</dbReference>
<gene>
    <name evidence="1" type="ORF">SAMN06265220_101631</name>
</gene>
<sequence length="86" mass="9914">MEDMREFLYGKKASDAVDKLTEGLQRIESEHLELFQDVPFSQYFWINYPPSANLMFTEESKNLPPIIIEKAKALCSELASEVAQRS</sequence>
<accession>A0A521B2Y6</accession>
<dbReference type="OrthoDB" id="1446693at2"/>
<reference evidence="1 2" key="1">
    <citation type="submission" date="2017-05" db="EMBL/GenBank/DDBJ databases">
        <authorList>
            <person name="Varghese N."/>
            <person name="Submissions S."/>
        </authorList>
    </citation>
    <scope>NUCLEOTIDE SEQUENCE [LARGE SCALE GENOMIC DNA]</scope>
    <source>
        <strain evidence="1 2">DSM 29982</strain>
    </source>
</reference>
<name>A0A521B2Y6_9FLAO</name>
<proteinExistence type="predicted"/>
<dbReference type="AlphaFoldDB" id="A0A521B2Y6"/>
<dbReference type="RefSeq" id="WP_111377059.1">
    <property type="nucleotide sequence ID" value="NZ_CP043612.1"/>
</dbReference>
<evidence type="ECO:0000313" key="2">
    <source>
        <dbReference type="Proteomes" id="UP000319267"/>
    </source>
</evidence>
<dbReference type="EMBL" id="FXTQ01000001">
    <property type="protein sequence ID" value="SMO41409.1"/>
    <property type="molecule type" value="Genomic_DNA"/>
</dbReference>
<protein>
    <submittedName>
        <fullName evidence="1">Uncharacterized protein</fullName>
    </submittedName>
</protein>